<evidence type="ECO:0000256" key="1">
    <source>
        <dbReference type="ARBA" id="ARBA00022963"/>
    </source>
</evidence>
<protein>
    <submittedName>
        <fullName evidence="4">Alpha/beta fold hydrolase</fullName>
    </submittedName>
</protein>
<dbReference type="InterPro" id="IPR000073">
    <property type="entry name" value="AB_hydrolase_1"/>
</dbReference>
<name>A0A5B8XSC5_9DELT</name>
<keyword evidence="2" id="KW-0443">Lipid metabolism</keyword>
<dbReference type="GO" id="GO:0016787">
    <property type="term" value="F:hydrolase activity"/>
    <property type="evidence" value="ECO:0007669"/>
    <property type="project" value="UniProtKB-KW"/>
</dbReference>
<dbReference type="AlphaFoldDB" id="A0A5B8XSC5"/>
<dbReference type="RefSeq" id="WP_146961117.1">
    <property type="nucleotide sequence ID" value="NZ_CP042467.1"/>
</dbReference>
<keyword evidence="5" id="KW-1185">Reference proteome</keyword>
<dbReference type="InterPro" id="IPR029058">
    <property type="entry name" value="AB_hydrolase_fold"/>
</dbReference>
<dbReference type="EMBL" id="CP042467">
    <property type="protein sequence ID" value="QED28570.1"/>
    <property type="molecule type" value="Genomic_DNA"/>
</dbReference>
<reference evidence="4 5" key="1">
    <citation type="submission" date="2019-08" db="EMBL/GenBank/DDBJ databases">
        <authorList>
            <person name="Liang Q."/>
        </authorList>
    </citation>
    <scope>NUCLEOTIDE SEQUENCE [LARGE SCALE GENOMIC DNA]</scope>
    <source>
        <strain evidence="4 5">V1718</strain>
    </source>
</reference>
<gene>
    <name evidence="4" type="ORF">FRD01_15280</name>
</gene>
<dbReference type="Pfam" id="PF00561">
    <property type="entry name" value="Abhydrolase_1"/>
    <property type="match status" value="1"/>
</dbReference>
<dbReference type="Proteomes" id="UP000321595">
    <property type="component" value="Chromosome"/>
</dbReference>
<evidence type="ECO:0000313" key="4">
    <source>
        <dbReference type="EMBL" id="QED28570.1"/>
    </source>
</evidence>
<evidence type="ECO:0000313" key="5">
    <source>
        <dbReference type="Proteomes" id="UP000321595"/>
    </source>
</evidence>
<dbReference type="GO" id="GO:0016042">
    <property type="term" value="P:lipid catabolic process"/>
    <property type="evidence" value="ECO:0007669"/>
    <property type="project" value="UniProtKB-KW"/>
</dbReference>
<evidence type="ECO:0000256" key="2">
    <source>
        <dbReference type="ARBA" id="ARBA00023098"/>
    </source>
</evidence>
<keyword evidence="4" id="KW-0378">Hydrolase</keyword>
<sequence>MRQRLHYESNGQGWLLELKQFYDPDTLNPALNPVIMIPGYAMNTFILSYHPTRPSFVEFLVEKGFEVWTANLRGQGGSKSTGGKRDYGFKELSLVDLPAVFDYVARHQRAELKAPHAVGCSLGATFLYTYLAHHADSHGLASLTAMGGPLRWDSAHPLVKLAFRSPGLAGIVDVRGTRRAARAILPLAKRIPKALDIYMNTDFIDLSRASELVKTVDDPVPYLNKQIAHWVNAKDLKVAGLNITQGLASVDLPTLCVIANADGVVPPAAALSVKDAIAGPVDILRVGDERNWFAHADLFINNEAPERVFEPLSQWLELRRK</sequence>
<dbReference type="Gene3D" id="3.40.50.1820">
    <property type="entry name" value="alpha/beta hydrolase"/>
    <property type="match status" value="1"/>
</dbReference>
<evidence type="ECO:0000259" key="3">
    <source>
        <dbReference type="Pfam" id="PF00561"/>
    </source>
</evidence>
<accession>A0A5B8XSC5</accession>
<dbReference type="OrthoDB" id="5487895at2"/>
<dbReference type="KEGG" id="bbae:FRD01_15280"/>
<feature type="domain" description="AB hydrolase-1" evidence="3">
    <location>
        <begin position="32"/>
        <end position="155"/>
    </location>
</feature>
<organism evidence="4 5">
    <name type="scientific">Microvenator marinus</name>
    <dbReference type="NCBI Taxonomy" id="2600177"/>
    <lineage>
        <taxon>Bacteria</taxon>
        <taxon>Deltaproteobacteria</taxon>
        <taxon>Bradymonadales</taxon>
        <taxon>Microvenatoraceae</taxon>
        <taxon>Microvenator</taxon>
    </lineage>
</organism>
<proteinExistence type="predicted"/>
<dbReference type="SUPFAM" id="SSF53474">
    <property type="entry name" value="alpha/beta-Hydrolases"/>
    <property type="match status" value="1"/>
</dbReference>
<keyword evidence="1" id="KW-0442">Lipid degradation</keyword>
<dbReference type="PANTHER" id="PTHR11005">
    <property type="entry name" value="LYSOSOMAL ACID LIPASE-RELATED"/>
    <property type="match status" value="1"/>
</dbReference>